<reference evidence="2 3" key="1">
    <citation type="journal article" date="2021" name="Nat. Plants">
        <title>The Taxus genome provides insights into paclitaxel biosynthesis.</title>
        <authorList>
            <person name="Xiong X."/>
            <person name="Gou J."/>
            <person name="Liao Q."/>
            <person name="Li Y."/>
            <person name="Zhou Q."/>
            <person name="Bi G."/>
            <person name="Li C."/>
            <person name="Du R."/>
            <person name="Wang X."/>
            <person name="Sun T."/>
            <person name="Guo L."/>
            <person name="Liang H."/>
            <person name="Lu P."/>
            <person name="Wu Y."/>
            <person name="Zhang Z."/>
            <person name="Ro D.K."/>
            <person name="Shang Y."/>
            <person name="Huang S."/>
            <person name="Yan J."/>
        </authorList>
    </citation>
    <scope>NUCLEOTIDE SEQUENCE [LARGE SCALE GENOMIC DNA]</scope>
    <source>
        <strain evidence="2">Ta-2019</strain>
    </source>
</reference>
<evidence type="ECO:0000313" key="3">
    <source>
        <dbReference type="Proteomes" id="UP000824469"/>
    </source>
</evidence>
<dbReference type="InterPro" id="IPR027417">
    <property type="entry name" value="P-loop_NTPase"/>
</dbReference>
<evidence type="ECO:0000259" key="1">
    <source>
        <dbReference type="PROSITE" id="PS50234"/>
    </source>
</evidence>
<dbReference type="Pfam" id="PF02263">
    <property type="entry name" value="GBP"/>
    <property type="match status" value="1"/>
</dbReference>
<dbReference type="InterPro" id="IPR015894">
    <property type="entry name" value="Guanylate-bd_N"/>
</dbReference>
<sequence length="2245" mass="255452">MGGGDSSAVEMEERIPSASASFAASFSEAESNNVSPQSGAKMVLEPDIFGSGDTVWVTNECIVDDSTLSYGDQPDLLNQTAFEVMSKKFPVFQVMRIVSDKQELSFVEKLHIPEDQIFHLCNQIMPGSAVKCPDIKIDFNSLNDISLPAIGLYGDKKMMVGILKDLRVVDGPILKLMEEGSLEPGLYVSLLEEIIVVFYWHQGTLLKDASRKEVSCNFIRYVVDLCDDVYVCVEEKDVFDSLAAYISNTSQRRRRTERLKISHVRNSENDVKVSAGWSVCMQRFMTSAIPPEMVMAPKNALFFAEGYHRCAFLSACYKQAKKYVRTNWKKCKVSAVGSELRELSNHYDIDFTKLPNDEFVLLLNHANMPELQGYENLMKSIQDRRDQYRKSNTIECKLNELGDQVMHSILHVLPQYCSFVQNLFDLEASELEERESIACNECAPEFCRFEHLQCELATLWDANPDKQRLLFTGTEFTFKEKNYERDLTFVIEKSGNPVVFGGDIVLSYKGDDHKTEKAKFLPIYQDTFRKDFPVMSGVVVLLKFGRNKNPYEGIIEVSQTLGTVLYDWIKPSVPKELLKLEQNIVFLASLMSNYMVNERRCFGQLLQNKLLRLKTDSIEKDLLLAFVMSNEDLDQLKSFGASDMKRFLTAGSLEVIAHLLESVKEDLLLESLESYLQWKKNLLEFKLNKTSRKVLFSVVVWKELCSSIYKEGKEVFKENVKAMVRKDMYPLLREKIQYEKAAAEKLQEQIFKDEKENFLTLTKKDVSQNRGMKRHLHIQSFSVDKRYYFVTQEAHMQFITEEEEKPSIQWMVVELAPKKKDLDEISMNAMHSFTPSSSDMFELVCCDLETEDLKKVVFLKSGELLVFVHDKELNSLNLYMVPKLGPLVRGSNPIRIFRRGFDLVAFDERTRFLALFDADVAKIQIYKFDESFRHIDWTGIEIMLEFFSGSTNTVWMQFIPGKAELLLIDDTNRARVAELHQQPLMKPKHLSLLSDFMHVCVSGDGSFLFVFQRTAKVSEDCSSSSAQQSDHENKSPLGIVVKVYMLGDTMSYLKSISLDINVEDSGNLQVKITHFGCQIHLVVYSNVVPGFISSNLLTLASATEVLEFRELSKGKPNSEVHKKDGVYSDGQRTCAALDYVYHIFDKFAVSPALFRGLLRHLNFYVLLKSKDATKEDLGQAKCEEYLKLLIRQLEQEKGKVFSDLSIQFHVDKCENWGSKSMNIRLPYCLKKAVGNWIRQLICLVPIQVTRAENNGIRPLLNGLQIPPHLTYADSISLAHLMRFGLYDAVLNQWDGKIKVISSMGKQSSGKSYLLNHLSGSLLDVAGGRCTDGVWMTIRLDAKCLYVLMDFEGLGSFERTEQEDMLLSVLNAAISNLTIFNKKDFHLDKETEIVFQRFQNGVNLVKSDEKLFKGLFYIAIKDVDLADVEDLKDEFRVKLLQICKRSRENFLTKMYGGMVELAAMPSFTRKEYYQEGLSEMALTVEEDLDHTYQNGRSFLRDLKLVTAQIAAKDWTPVDLKRVAMKVNILHKKLESAVREGQLSMSGASRVLVNFDTQEEIPDVPIELGDLLIEVQDSGLELAPTEESISNDKVLSDLRSRLGTIFKRKGVNGDQWHSVFQSFLGALIERRCDRVQKWLCSNTAEFTGNHDVQKLQLEAVVALAELKQGLSVCGCKCFVCFWRCVLQKGHSSDHSCMGNHACMEKCTYCSLETGLAEVEECCNVAGHEGDHDCKRRNHTCGKICSLNEKSSNCTMACCLKIGHEGLHKCNSPQHTCKIKCSLARCRNPCVVPIELGDHEKHACHERFCPKKCIMDGCPRLCGKEDHFHELKSDEHLCGSEHACPEKCKADGICEIFTELLRQTRTFQGKRSTFEYEHVSEQNGLHKDCCIPIPAFKKSHEGTHLHTLNPDAVHYCNVRCEACGYFCQRPINHTGLHNTVHGNMRHVNFVSDREEFDISGRQYTCGESGMAEMCNMHCKAQGRGHIHLICCPVNDKLECTSRLYDGSRHETRKYGPNEDVSKDELTHETYWRRMRFEDPCTEEDQKEFALYKSGSMSDFDIRPTMSKFLPRHNCRLGCVYEAIVRFIVTRRRTASDDSLSVTLFDNKAVLALQMQEMKEDIVDNLLQYHASGGTSYSSGLQLAENVIMCGSKDLQVEKKKPTVIFLSDGGNGDGKDPVHMVNRLKQMEPRVVLHTIMFGRDPMAHILQRMAAAGNGTFQHSLDEVQLQQSFENLASSLQPDVAALMRL</sequence>
<accession>A0AA38GBL6</accession>
<name>A0AA38GBL6_TAXCH</name>
<comment type="caution">
    <text evidence="2">The sequence shown here is derived from an EMBL/GenBank/DDBJ whole genome shotgun (WGS) entry which is preliminary data.</text>
</comment>
<dbReference type="GO" id="GO:0005525">
    <property type="term" value="F:GTP binding"/>
    <property type="evidence" value="ECO:0007669"/>
    <property type="project" value="InterPro"/>
</dbReference>
<proteinExistence type="predicted"/>
<organism evidence="2 3">
    <name type="scientific">Taxus chinensis</name>
    <name type="common">Chinese yew</name>
    <name type="synonym">Taxus wallichiana var. chinensis</name>
    <dbReference type="NCBI Taxonomy" id="29808"/>
    <lineage>
        <taxon>Eukaryota</taxon>
        <taxon>Viridiplantae</taxon>
        <taxon>Streptophyta</taxon>
        <taxon>Embryophyta</taxon>
        <taxon>Tracheophyta</taxon>
        <taxon>Spermatophyta</taxon>
        <taxon>Pinopsida</taxon>
        <taxon>Pinidae</taxon>
        <taxon>Conifers II</taxon>
        <taxon>Cupressales</taxon>
        <taxon>Taxaceae</taxon>
        <taxon>Taxus</taxon>
    </lineage>
</organism>
<dbReference type="PANTHER" id="PTHR22796">
    <property type="entry name" value="URG4-RELATED"/>
    <property type="match status" value="1"/>
</dbReference>
<gene>
    <name evidence="2" type="ORF">KI387_015115</name>
</gene>
<dbReference type="PROSITE" id="PS50234">
    <property type="entry name" value="VWFA"/>
    <property type="match status" value="1"/>
</dbReference>
<dbReference type="SUPFAM" id="SSF52540">
    <property type="entry name" value="P-loop containing nucleoside triphosphate hydrolases"/>
    <property type="match status" value="1"/>
</dbReference>
<dbReference type="GO" id="GO:0003924">
    <property type="term" value="F:GTPase activity"/>
    <property type="evidence" value="ECO:0007669"/>
    <property type="project" value="InterPro"/>
</dbReference>
<dbReference type="SUPFAM" id="SSF53300">
    <property type="entry name" value="vWA-like"/>
    <property type="match status" value="1"/>
</dbReference>
<evidence type="ECO:0000313" key="2">
    <source>
        <dbReference type="EMBL" id="KAH9320476.1"/>
    </source>
</evidence>
<dbReference type="EMBL" id="JAHRHJ020000003">
    <property type="protein sequence ID" value="KAH9320476.1"/>
    <property type="molecule type" value="Genomic_DNA"/>
</dbReference>
<dbReference type="Proteomes" id="UP000824469">
    <property type="component" value="Unassembled WGS sequence"/>
</dbReference>
<dbReference type="Gene3D" id="3.40.50.410">
    <property type="entry name" value="von Willebrand factor, type A domain"/>
    <property type="match status" value="1"/>
</dbReference>
<protein>
    <recommendedName>
        <fullName evidence="1">VWFA domain-containing protein</fullName>
    </recommendedName>
</protein>
<dbReference type="InterPro" id="IPR036465">
    <property type="entry name" value="vWFA_dom_sf"/>
</dbReference>
<dbReference type="PANTHER" id="PTHR22796:SF1">
    <property type="entry name" value="VWFA DOMAIN-CONTAINING PROTEIN"/>
    <property type="match status" value="1"/>
</dbReference>
<dbReference type="CDD" id="cd00198">
    <property type="entry name" value="vWFA"/>
    <property type="match status" value="1"/>
</dbReference>
<dbReference type="Gene3D" id="3.40.50.300">
    <property type="entry name" value="P-loop containing nucleotide triphosphate hydrolases"/>
    <property type="match status" value="1"/>
</dbReference>
<keyword evidence="3" id="KW-1185">Reference proteome</keyword>
<feature type="domain" description="VWFA" evidence="1">
    <location>
        <begin position="2042"/>
        <end position="2235"/>
    </location>
</feature>
<dbReference type="OMA" id="PEDTTWD"/>
<dbReference type="InterPro" id="IPR002035">
    <property type="entry name" value="VWF_A"/>
</dbReference>